<protein>
    <submittedName>
        <fullName evidence="1">Uncharacterized protein</fullName>
    </submittedName>
</protein>
<proteinExistence type="predicted"/>
<reference evidence="1" key="1">
    <citation type="journal article" date="2021" name="Proc. Natl. Acad. Sci. U.S.A.">
        <title>A Catalog of Tens of Thousands of Viruses from Human Metagenomes Reveals Hidden Associations with Chronic Diseases.</title>
        <authorList>
            <person name="Tisza M.J."/>
            <person name="Buck C.B."/>
        </authorList>
    </citation>
    <scope>NUCLEOTIDE SEQUENCE</scope>
    <source>
        <strain evidence="1">CtETl1</strain>
    </source>
</reference>
<accession>A0A8S5QU09</accession>
<dbReference type="EMBL" id="BK015731">
    <property type="protein sequence ID" value="DAE22337.1"/>
    <property type="molecule type" value="Genomic_DNA"/>
</dbReference>
<organism evidence="1">
    <name type="scientific">Siphoviridae sp. ctETl1</name>
    <dbReference type="NCBI Taxonomy" id="2826207"/>
    <lineage>
        <taxon>Viruses</taxon>
        <taxon>Duplodnaviria</taxon>
        <taxon>Heunggongvirae</taxon>
        <taxon>Uroviricota</taxon>
        <taxon>Caudoviricetes</taxon>
    </lineage>
</organism>
<name>A0A8S5QU09_9CAUD</name>
<sequence>MARRKSKELKENEDDLLFYLEYWQEFPDTFKRVAEKEIAELQNKIKNKKK</sequence>
<evidence type="ECO:0000313" key="1">
    <source>
        <dbReference type="EMBL" id="DAE22337.1"/>
    </source>
</evidence>